<evidence type="ECO:0000256" key="3">
    <source>
        <dbReference type="ARBA" id="ARBA00023002"/>
    </source>
</evidence>
<comment type="function">
    <text evidence="6">Quinone reductase that provides resistance to thiol-specific stress caused by electrophilic quinones.</text>
</comment>
<dbReference type="InterPro" id="IPR029039">
    <property type="entry name" value="Flavoprotein-like_sf"/>
</dbReference>
<comment type="catalytic activity">
    <reaction evidence="5">
        <text>N,N-dimethyl-1,4-phenylenediamine + anthranilate + 2 NAD(+) = 2-(4-dimethylaminophenyl)diazenylbenzoate + 2 NADH + 2 H(+)</text>
        <dbReference type="Rhea" id="RHEA:55872"/>
        <dbReference type="ChEBI" id="CHEBI:15378"/>
        <dbReference type="ChEBI" id="CHEBI:15783"/>
        <dbReference type="ChEBI" id="CHEBI:16567"/>
        <dbReference type="ChEBI" id="CHEBI:57540"/>
        <dbReference type="ChEBI" id="CHEBI:57945"/>
        <dbReference type="ChEBI" id="CHEBI:71579"/>
        <dbReference type="EC" id="1.7.1.17"/>
    </reaction>
    <physiologicalReaction direction="right-to-left" evidence="5">
        <dbReference type="Rhea" id="RHEA:55874"/>
    </physiologicalReaction>
</comment>
<organism evidence="8">
    <name type="scientific">Burkholderia sp. (strain CCGE1003)</name>
    <dbReference type="NCBI Taxonomy" id="640512"/>
    <lineage>
        <taxon>Bacteria</taxon>
        <taxon>Pseudomonadati</taxon>
        <taxon>Pseudomonadota</taxon>
        <taxon>Betaproteobacteria</taxon>
        <taxon>Burkholderiales</taxon>
        <taxon>Burkholderiaceae</taxon>
        <taxon>Burkholderia</taxon>
    </lineage>
</organism>
<gene>
    <name evidence="6" type="primary">azoR</name>
    <name evidence="8" type="ordered locus">BC1003_1711</name>
</gene>
<comment type="similarity">
    <text evidence="6">Belongs to the azoreductase type 1 family.</text>
</comment>
<evidence type="ECO:0000256" key="5">
    <source>
        <dbReference type="ARBA" id="ARBA00048542"/>
    </source>
</evidence>
<proteinExistence type="inferred from homology"/>
<evidence type="ECO:0000259" key="7">
    <source>
        <dbReference type="Pfam" id="PF02525"/>
    </source>
</evidence>
<dbReference type="InterPro" id="IPR003680">
    <property type="entry name" value="Flavodoxin_fold"/>
</dbReference>
<evidence type="ECO:0000256" key="6">
    <source>
        <dbReference type="HAMAP-Rule" id="MF_01216"/>
    </source>
</evidence>
<dbReference type="GO" id="GO:0016652">
    <property type="term" value="F:oxidoreductase activity, acting on NAD(P)H as acceptor"/>
    <property type="evidence" value="ECO:0007669"/>
    <property type="project" value="UniProtKB-UniRule"/>
</dbReference>
<dbReference type="EMBL" id="CP002217">
    <property type="protein sequence ID" value="ADN57679.1"/>
    <property type="molecule type" value="Genomic_DNA"/>
</dbReference>
<dbReference type="InterPro" id="IPR050104">
    <property type="entry name" value="FMN-dep_NADH:Q_OxRdtase_AzoR1"/>
</dbReference>
<sequence length="234" mass="25366">MKLMHVDASAKRERSNSRALSRYFLERLRAAHADLQIDYLDVAVDTPPHVDEAFAIATYAAPHERTPAMKARLAASDALCKRVLAADALVLAMPMYNWSMPSAFKAFVDSISRSGVTYTHADDGSIVGQLAGKKVLFITSRGADLRPGSPYELMDALTPALKAAFGFLGVKNPTFVDAQPLQFANQQARAEALERARDELAAIALAWADAARNASAGQATRLAQYENLDSEIAQ</sequence>
<accession>E1T8J9</accession>
<dbReference type="HAMAP" id="MF_01216">
    <property type="entry name" value="Azoreductase_type1"/>
    <property type="match status" value="1"/>
</dbReference>
<comment type="caution">
    <text evidence="6">Lacks conserved residue(s) required for the propagation of feature annotation.</text>
</comment>
<comment type="catalytic activity">
    <reaction evidence="6">
        <text>2 a quinone + NADH + H(+) = 2 a 1,4-benzosemiquinone + NAD(+)</text>
        <dbReference type="Rhea" id="RHEA:65952"/>
        <dbReference type="ChEBI" id="CHEBI:15378"/>
        <dbReference type="ChEBI" id="CHEBI:57540"/>
        <dbReference type="ChEBI" id="CHEBI:57945"/>
        <dbReference type="ChEBI" id="CHEBI:132124"/>
        <dbReference type="ChEBI" id="CHEBI:134225"/>
    </reaction>
</comment>
<dbReference type="GO" id="GO:0016655">
    <property type="term" value="F:oxidoreductase activity, acting on NAD(P)H, quinone or similar compound as acceptor"/>
    <property type="evidence" value="ECO:0007669"/>
    <property type="project" value="InterPro"/>
</dbReference>
<dbReference type="SUPFAM" id="SSF52218">
    <property type="entry name" value="Flavoproteins"/>
    <property type="match status" value="1"/>
</dbReference>
<keyword evidence="3 6" id="KW-0560">Oxidoreductase</keyword>
<keyword evidence="4 6" id="KW-0520">NAD</keyword>
<protein>
    <recommendedName>
        <fullName evidence="6">FMN dependent NADH:quinone oxidoreductase</fullName>
        <ecNumber evidence="6">1.6.5.-</ecNumber>
    </recommendedName>
    <alternativeName>
        <fullName evidence="6">Azo-dye reductase</fullName>
    </alternativeName>
    <alternativeName>
        <fullName evidence="6">FMN-dependent NADH-azo compound oxidoreductase</fullName>
    </alternativeName>
    <alternativeName>
        <fullName evidence="6">FMN-dependent NADH-azoreductase</fullName>
        <ecNumber evidence="6">1.7.1.17</ecNumber>
    </alternativeName>
</protein>
<dbReference type="HOGENOM" id="CLU_088964_0_0_4"/>
<keyword evidence="1 6" id="KW-0285">Flavoprotein</keyword>
<dbReference type="GO" id="GO:0010181">
    <property type="term" value="F:FMN binding"/>
    <property type="evidence" value="ECO:0007669"/>
    <property type="project" value="UniProtKB-UniRule"/>
</dbReference>
<evidence type="ECO:0000256" key="2">
    <source>
        <dbReference type="ARBA" id="ARBA00022643"/>
    </source>
</evidence>
<comment type="subunit">
    <text evidence="6">Homodimer.</text>
</comment>
<dbReference type="InterPro" id="IPR023048">
    <property type="entry name" value="NADH:quinone_OxRdtase_FMN_depd"/>
</dbReference>
<comment type="function">
    <text evidence="6">Also exhibits azoreductase activity. Catalyzes the reductive cleavage of the azo bond in aromatic azo compounds to the corresponding amines.</text>
</comment>
<dbReference type="EC" id="1.6.5.-" evidence="6"/>
<dbReference type="EC" id="1.7.1.17" evidence="6"/>
<feature type="domain" description="Flavodoxin-like fold" evidence="7">
    <location>
        <begin position="1"/>
        <end position="200"/>
    </location>
</feature>
<dbReference type="Pfam" id="PF02525">
    <property type="entry name" value="Flavodoxin_2"/>
    <property type="match status" value="1"/>
</dbReference>
<evidence type="ECO:0000313" key="8">
    <source>
        <dbReference type="EMBL" id="ADN57679.1"/>
    </source>
</evidence>
<dbReference type="KEGG" id="bgf:BC1003_1711"/>
<name>E1T8J9_BURSG</name>
<feature type="binding site" evidence="6">
    <location>
        <begin position="15"/>
        <end position="17"/>
    </location>
    <ligand>
        <name>FMN</name>
        <dbReference type="ChEBI" id="CHEBI:58210"/>
    </ligand>
</feature>
<dbReference type="Gene3D" id="3.40.50.360">
    <property type="match status" value="1"/>
</dbReference>
<evidence type="ECO:0000256" key="4">
    <source>
        <dbReference type="ARBA" id="ARBA00023027"/>
    </source>
</evidence>
<dbReference type="AlphaFoldDB" id="E1T8J9"/>
<dbReference type="PANTHER" id="PTHR43741:SF4">
    <property type="entry name" value="FMN-DEPENDENT NADH:QUINONE OXIDOREDUCTASE"/>
    <property type="match status" value="1"/>
</dbReference>
<dbReference type="GO" id="GO:0009055">
    <property type="term" value="F:electron transfer activity"/>
    <property type="evidence" value="ECO:0007669"/>
    <property type="project" value="UniProtKB-UniRule"/>
</dbReference>
<evidence type="ECO:0000256" key="1">
    <source>
        <dbReference type="ARBA" id="ARBA00022630"/>
    </source>
</evidence>
<reference evidence="8" key="1">
    <citation type="submission" date="2010-09" db="EMBL/GenBank/DDBJ databases">
        <title>Complete sequence of chromosome1 of Burkholderia sp. CCGE1003.</title>
        <authorList>
            <consortium name="US DOE Joint Genome Institute"/>
            <person name="Lucas S."/>
            <person name="Copeland A."/>
            <person name="Lapidus A."/>
            <person name="Cheng J.-F."/>
            <person name="Bruce D."/>
            <person name="Goodwin L."/>
            <person name="Pitluck S."/>
            <person name="Daligault H."/>
            <person name="Davenport K."/>
            <person name="Detter J.C."/>
            <person name="Han C."/>
            <person name="Tapia R."/>
            <person name="Land M."/>
            <person name="Hauser L."/>
            <person name="Jeffries C."/>
            <person name="Kyrpides N."/>
            <person name="Ivanova N."/>
            <person name="Ovchinnikova G."/>
            <person name="Martinez-Romero E."/>
            <person name="Rogel M.A."/>
            <person name="Auchtung J."/>
            <person name="Tiedje J.M."/>
            <person name="Woyke T."/>
        </authorList>
    </citation>
    <scope>NUCLEOTIDE SEQUENCE</scope>
    <source>
        <strain evidence="8">CCGE1003</strain>
    </source>
</reference>
<comment type="cofactor">
    <cofactor evidence="6">
        <name>FMN</name>
        <dbReference type="ChEBI" id="CHEBI:58210"/>
    </cofactor>
    <text evidence="6">Binds 1 FMN per subunit.</text>
</comment>
<feature type="binding site" evidence="6">
    <location>
        <position position="9"/>
    </location>
    <ligand>
        <name>FMN</name>
        <dbReference type="ChEBI" id="CHEBI:58210"/>
    </ligand>
</feature>
<dbReference type="PANTHER" id="PTHR43741">
    <property type="entry name" value="FMN-DEPENDENT NADH-AZOREDUCTASE 1"/>
    <property type="match status" value="1"/>
</dbReference>
<dbReference type="eggNOG" id="COG1182">
    <property type="taxonomic scope" value="Bacteria"/>
</dbReference>
<dbReference type="OrthoDB" id="9787136at2"/>
<keyword evidence="2 6" id="KW-0288">FMN</keyword>